<dbReference type="PANTHER" id="PTHR43133">
    <property type="entry name" value="RNA POLYMERASE ECF-TYPE SIGMA FACTO"/>
    <property type="match status" value="1"/>
</dbReference>
<dbReference type="Proteomes" id="UP001470288">
    <property type="component" value="Unassembled WGS sequence"/>
</dbReference>
<keyword evidence="5" id="KW-0804">Transcription</keyword>
<dbReference type="Pfam" id="PF04542">
    <property type="entry name" value="Sigma70_r2"/>
    <property type="match status" value="1"/>
</dbReference>
<dbReference type="NCBIfam" id="TIGR02937">
    <property type="entry name" value="sigma70-ECF"/>
    <property type="match status" value="1"/>
</dbReference>
<keyword evidence="4" id="KW-0238">DNA-binding</keyword>
<dbReference type="SUPFAM" id="SSF88946">
    <property type="entry name" value="Sigma2 domain of RNA polymerase sigma factors"/>
    <property type="match status" value="1"/>
</dbReference>
<evidence type="ECO:0000259" key="6">
    <source>
        <dbReference type="Pfam" id="PF04542"/>
    </source>
</evidence>
<dbReference type="InterPro" id="IPR013324">
    <property type="entry name" value="RNA_pol_sigma_r3/r4-like"/>
</dbReference>
<dbReference type="Gene3D" id="1.10.1740.10">
    <property type="match status" value="1"/>
</dbReference>
<dbReference type="PANTHER" id="PTHR43133:SF8">
    <property type="entry name" value="RNA POLYMERASE SIGMA FACTOR HI_1459-RELATED"/>
    <property type="match status" value="1"/>
</dbReference>
<dbReference type="InterPro" id="IPR039425">
    <property type="entry name" value="RNA_pol_sigma-70-like"/>
</dbReference>
<dbReference type="EMBL" id="JBBMFC010000009">
    <property type="protein sequence ID" value="MEQ2578505.1"/>
    <property type="molecule type" value="Genomic_DNA"/>
</dbReference>
<reference evidence="7 8" key="1">
    <citation type="submission" date="2024-03" db="EMBL/GenBank/DDBJ databases">
        <title>Human intestinal bacterial collection.</title>
        <authorList>
            <person name="Pauvert C."/>
            <person name="Hitch T.C.A."/>
            <person name="Clavel T."/>
        </authorList>
    </citation>
    <scope>NUCLEOTIDE SEQUENCE [LARGE SCALE GENOMIC DNA]</scope>
    <source>
        <strain evidence="7 8">CLA-AA-H78B</strain>
    </source>
</reference>
<dbReference type="SUPFAM" id="SSF88659">
    <property type="entry name" value="Sigma3 and sigma4 domains of RNA polymerase sigma factors"/>
    <property type="match status" value="1"/>
</dbReference>
<evidence type="ECO:0000313" key="7">
    <source>
        <dbReference type="EMBL" id="MEQ2578505.1"/>
    </source>
</evidence>
<evidence type="ECO:0000313" key="8">
    <source>
        <dbReference type="Proteomes" id="UP001470288"/>
    </source>
</evidence>
<dbReference type="InterPro" id="IPR013325">
    <property type="entry name" value="RNA_pol_sigma_r2"/>
</dbReference>
<protein>
    <submittedName>
        <fullName evidence="7">Sigma-70 family RNA polymerase sigma factor</fullName>
    </submittedName>
</protein>
<dbReference type="InterPro" id="IPR014284">
    <property type="entry name" value="RNA_pol_sigma-70_dom"/>
</dbReference>
<evidence type="ECO:0000256" key="1">
    <source>
        <dbReference type="ARBA" id="ARBA00010641"/>
    </source>
</evidence>
<accession>A0ABV1HZZ3</accession>
<evidence type="ECO:0000256" key="2">
    <source>
        <dbReference type="ARBA" id="ARBA00023015"/>
    </source>
</evidence>
<evidence type="ECO:0000256" key="3">
    <source>
        <dbReference type="ARBA" id="ARBA00023082"/>
    </source>
</evidence>
<dbReference type="InterPro" id="IPR007627">
    <property type="entry name" value="RNA_pol_sigma70_r2"/>
</dbReference>
<organism evidence="7 8">
    <name type="scientific">Hominiventricola aquisgranensis</name>
    <dbReference type="NCBI Taxonomy" id="3133164"/>
    <lineage>
        <taxon>Bacteria</taxon>
        <taxon>Bacillati</taxon>
        <taxon>Bacillota</taxon>
        <taxon>Clostridia</taxon>
        <taxon>Lachnospirales</taxon>
        <taxon>Lachnospiraceae</taxon>
        <taxon>Hominiventricola</taxon>
    </lineage>
</organism>
<keyword evidence="3" id="KW-0731">Sigma factor</keyword>
<evidence type="ECO:0000256" key="5">
    <source>
        <dbReference type="ARBA" id="ARBA00023163"/>
    </source>
</evidence>
<evidence type="ECO:0000256" key="4">
    <source>
        <dbReference type="ARBA" id="ARBA00023125"/>
    </source>
</evidence>
<proteinExistence type="inferred from homology"/>
<comment type="similarity">
    <text evidence="1">Belongs to the sigma-70 factor family. ECF subfamily.</text>
</comment>
<gene>
    <name evidence="7" type="ORF">WMO62_06555</name>
</gene>
<feature type="domain" description="RNA polymerase sigma-70 region 2" evidence="6">
    <location>
        <begin position="16"/>
        <end position="79"/>
    </location>
</feature>
<name>A0ABV1HZZ3_9FIRM</name>
<dbReference type="RefSeq" id="WP_349144204.1">
    <property type="nucleotide sequence ID" value="NZ_JBBMFC010000009.1"/>
</dbReference>
<comment type="caution">
    <text evidence="7">The sequence shown here is derived from an EMBL/GenBank/DDBJ whole genome shotgun (WGS) entry which is preliminary data.</text>
</comment>
<keyword evidence="8" id="KW-1185">Reference proteome</keyword>
<sequence length="177" mass="21037">MYKNEKDRRLTESFVKYGTVILKHCCDYLKDKHEAEDVLQETFYKFGENYEKVPEEKTRTWLLVTASHQCLDLMKKSGRKRTVVGLPVPDVEDLIDPIDLSDRFVSRENMTEHLLVLEQLREVNPTWYQVIVFSTVYDLDNNTIGELLGQKPELFSKWKSRGRAWLRKRYKEQYPNG</sequence>
<keyword evidence="2" id="KW-0805">Transcription regulation</keyword>